<dbReference type="EMBL" id="JBJURJ010000035">
    <property type="protein sequence ID" value="MFM9332471.1"/>
    <property type="molecule type" value="Genomic_DNA"/>
</dbReference>
<accession>A0ACC7P7Z8</accession>
<reference evidence="1" key="1">
    <citation type="submission" date="2024-12" db="EMBL/GenBank/DDBJ databases">
        <authorList>
            <person name="Wu N."/>
        </authorList>
    </citation>
    <scope>NUCLEOTIDE SEQUENCE</scope>
    <source>
        <strain evidence="1">P15</strain>
    </source>
</reference>
<evidence type="ECO:0000313" key="1">
    <source>
        <dbReference type="EMBL" id="MFM9332471.1"/>
    </source>
</evidence>
<sequence>MDNISNLSTLCQCLRLLDIGQYRSDLDDHRAKQLFVGSTIQLHVVGQLLNLRSYKQIAEQLHAHKTLRKLTKLKSISASALSRKTPKLCTSSLQALFVGLVKQIQALQQGKSPRALGKLCLVDATELKLPLHLSGWAYCSSSKQGVKMHTRVVVDRSPTVFPDRIIASTADVNETEVAVELVTHPDAIHVMDRGYQKHEHFEKWTEQNLLFVCRIRESTRWIVRRDYRISKADKSFITFDQKVILNKCKVPVRLVVFEDEHGRCYHVVTNCWNRSAVEIAQIYKQRWLIELFFKWMKQHLRLIQVFSYSPEGIWNQMYLALIAFALCRLIHLRTQTSKTVWDVLQWIRIYAHAQWKVFQEALHRKPTRTSRGRQVVDRPPKEAQVLKKIIVK</sequence>
<comment type="caution">
    <text evidence="1">The sequence shown here is derived from an EMBL/GenBank/DDBJ whole genome shotgun (WGS) entry which is preliminary data.</text>
</comment>
<keyword evidence="2" id="KW-1185">Reference proteome</keyword>
<protein>
    <submittedName>
        <fullName evidence="1">IS4 family transposase</fullName>
    </submittedName>
</protein>
<dbReference type="Proteomes" id="UP001631969">
    <property type="component" value="Unassembled WGS sequence"/>
</dbReference>
<proteinExistence type="predicted"/>
<organism evidence="1 2">
    <name type="scientific">Paenibacillus mesotrionivorans</name>
    <dbReference type="NCBI Taxonomy" id="3160968"/>
    <lineage>
        <taxon>Bacteria</taxon>
        <taxon>Bacillati</taxon>
        <taxon>Bacillota</taxon>
        <taxon>Bacilli</taxon>
        <taxon>Bacillales</taxon>
        <taxon>Paenibacillaceae</taxon>
        <taxon>Paenibacillus</taxon>
    </lineage>
</organism>
<gene>
    <name evidence="1" type="ORF">ACI1P1_29680</name>
</gene>
<name>A0ACC7P7Z8_9BACL</name>
<evidence type="ECO:0000313" key="2">
    <source>
        <dbReference type="Proteomes" id="UP001631969"/>
    </source>
</evidence>